<reference evidence="6 7" key="1">
    <citation type="submission" date="2021-12" db="EMBL/GenBank/DDBJ databases">
        <title>High titer production of polyol ester of fatty acids by Rhodotorula paludigena BS15 towards product separation-free biomass refinery.</title>
        <authorList>
            <person name="Mano J."/>
            <person name="Ono H."/>
            <person name="Tanaka T."/>
            <person name="Naito K."/>
            <person name="Sushida H."/>
            <person name="Ike M."/>
            <person name="Tokuyasu K."/>
            <person name="Kitaoka M."/>
        </authorList>
    </citation>
    <scope>NUCLEOTIDE SEQUENCE [LARGE SCALE GENOMIC DNA]</scope>
    <source>
        <strain evidence="6 7">BS15</strain>
    </source>
</reference>
<dbReference type="GO" id="GO:0005096">
    <property type="term" value="F:GTPase activator activity"/>
    <property type="evidence" value="ECO:0007669"/>
    <property type="project" value="UniProtKB-KW"/>
</dbReference>
<gene>
    <name evidence="6" type="ORF">Rhopal_003903-T1</name>
</gene>
<dbReference type="PANTHER" id="PTHR10980">
    <property type="entry name" value="RHO GDP-DISSOCIATION INHIBITOR"/>
    <property type="match status" value="1"/>
</dbReference>
<dbReference type="InterPro" id="IPR014756">
    <property type="entry name" value="Ig_E-set"/>
</dbReference>
<evidence type="ECO:0000256" key="4">
    <source>
        <dbReference type="ARBA" id="ARBA00022490"/>
    </source>
</evidence>
<dbReference type="AlphaFoldDB" id="A0AAV5GNR1"/>
<dbReference type="Proteomes" id="UP001342314">
    <property type="component" value="Unassembled WGS sequence"/>
</dbReference>
<sequence>MLTSGHEQEASSVPDADLNPTETTGYKVGQQKTVEELAQLDAEDESLVRWKASLGVGAGAKPTAGSGPAVTVLSLSLSSPSRPTPIELDLTTPAALSALKSDPIVIKEGAEYSVELRFRVNHGLVSGLKYIQVVRRLGKNWDKLEAMCGSYGAKDEPYVKKFPAEEAPTGMIARSGTYTVRSRVTDDDKTVHADFEWYFKLGKEW</sequence>
<feature type="region of interest" description="Disordered" evidence="5">
    <location>
        <begin position="1"/>
        <end position="31"/>
    </location>
</feature>
<dbReference type="PRINTS" id="PR00492">
    <property type="entry name" value="RHOGDI"/>
</dbReference>
<evidence type="ECO:0000256" key="3">
    <source>
        <dbReference type="ARBA" id="ARBA00022468"/>
    </source>
</evidence>
<dbReference type="InterPro" id="IPR000406">
    <property type="entry name" value="Rho_GDI"/>
</dbReference>
<dbReference type="Pfam" id="PF02115">
    <property type="entry name" value="Rho_GDI"/>
    <property type="match status" value="1"/>
</dbReference>
<comment type="subcellular location">
    <subcellularLocation>
        <location evidence="1">Cytoplasm</location>
    </subcellularLocation>
</comment>
<accession>A0AAV5GNR1</accession>
<evidence type="ECO:0000313" key="6">
    <source>
        <dbReference type="EMBL" id="GJN90889.1"/>
    </source>
</evidence>
<evidence type="ECO:0008006" key="8">
    <source>
        <dbReference type="Google" id="ProtNLM"/>
    </source>
</evidence>
<proteinExistence type="inferred from homology"/>
<evidence type="ECO:0000256" key="2">
    <source>
        <dbReference type="ARBA" id="ARBA00009758"/>
    </source>
</evidence>
<name>A0AAV5GNR1_9BASI</name>
<evidence type="ECO:0000256" key="5">
    <source>
        <dbReference type="SAM" id="MobiDB-lite"/>
    </source>
</evidence>
<comment type="caution">
    <text evidence="6">The sequence shown here is derived from an EMBL/GenBank/DDBJ whole genome shotgun (WGS) entry which is preliminary data.</text>
</comment>
<dbReference type="FunFam" id="2.70.50.30:FF:000004">
    <property type="entry name" value="Rho GDP-dissociation inhibitor 1"/>
    <property type="match status" value="1"/>
</dbReference>
<organism evidence="6 7">
    <name type="scientific">Rhodotorula paludigena</name>
    <dbReference type="NCBI Taxonomy" id="86838"/>
    <lineage>
        <taxon>Eukaryota</taxon>
        <taxon>Fungi</taxon>
        <taxon>Dikarya</taxon>
        <taxon>Basidiomycota</taxon>
        <taxon>Pucciniomycotina</taxon>
        <taxon>Microbotryomycetes</taxon>
        <taxon>Sporidiobolales</taxon>
        <taxon>Sporidiobolaceae</taxon>
        <taxon>Rhodotorula</taxon>
    </lineage>
</organism>
<keyword evidence="7" id="KW-1185">Reference proteome</keyword>
<keyword evidence="4" id="KW-0963">Cytoplasm</keyword>
<evidence type="ECO:0000256" key="1">
    <source>
        <dbReference type="ARBA" id="ARBA00004496"/>
    </source>
</evidence>
<protein>
    <recommendedName>
        <fullName evidence="8">Rho GDP-dissociation inhibitor</fullName>
    </recommendedName>
</protein>
<keyword evidence="3" id="KW-0343">GTPase activation</keyword>
<dbReference type="GO" id="GO:0016020">
    <property type="term" value="C:membrane"/>
    <property type="evidence" value="ECO:0007669"/>
    <property type="project" value="TreeGrafter"/>
</dbReference>
<dbReference type="GO" id="GO:0005094">
    <property type="term" value="F:Rho GDP-dissociation inhibitor activity"/>
    <property type="evidence" value="ECO:0007669"/>
    <property type="project" value="InterPro"/>
</dbReference>
<dbReference type="Gene3D" id="2.70.50.30">
    <property type="entry name" value="Coagulation Factor XIII, subunit A, domain 1"/>
    <property type="match status" value="1"/>
</dbReference>
<dbReference type="EMBL" id="BQKY01000007">
    <property type="protein sequence ID" value="GJN90889.1"/>
    <property type="molecule type" value="Genomic_DNA"/>
</dbReference>
<comment type="similarity">
    <text evidence="2">Belongs to the Rho GDI family.</text>
</comment>
<dbReference type="GO" id="GO:0005829">
    <property type="term" value="C:cytosol"/>
    <property type="evidence" value="ECO:0007669"/>
    <property type="project" value="TreeGrafter"/>
</dbReference>
<dbReference type="InterPro" id="IPR024792">
    <property type="entry name" value="RhoGDI_dom_sf"/>
</dbReference>
<dbReference type="PANTHER" id="PTHR10980:SF3">
    <property type="entry name" value="LD16419P"/>
    <property type="match status" value="1"/>
</dbReference>
<dbReference type="SUPFAM" id="SSF81296">
    <property type="entry name" value="E set domains"/>
    <property type="match status" value="1"/>
</dbReference>
<dbReference type="GO" id="GO:0007266">
    <property type="term" value="P:Rho protein signal transduction"/>
    <property type="evidence" value="ECO:0007669"/>
    <property type="project" value="InterPro"/>
</dbReference>
<evidence type="ECO:0000313" key="7">
    <source>
        <dbReference type="Proteomes" id="UP001342314"/>
    </source>
</evidence>